<comment type="subcellular location">
    <subcellularLocation>
        <location evidence="2">Membrane</location>
        <topology evidence="2">Single-pass membrane protein</topology>
    </subcellularLocation>
</comment>
<keyword evidence="5" id="KW-0812">Transmembrane</keyword>
<dbReference type="OrthoDB" id="1665549at2759"/>
<evidence type="ECO:0000256" key="6">
    <source>
        <dbReference type="ARBA" id="ARBA00022723"/>
    </source>
</evidence>
<evidence type="ECO:0000256" key="9">
    <source>
        <dbReference type="ARBA" id="ARBA00023004"/>
    </source>
</evidence>
<dbReference type="AlphaFoldDB" id="A0A2P5DHU2"/>
<evidence type="ECO:0000256" key="2">
    <source>
        <dbReference type="ARBA" id="ARBA00004167"/>
    </source>
</evidence>
<dbReference type="Proteomes" id="UP000237105">
    <property type="component" value="Unassembled WGS sequence"/>
</dbReference>
<evidence type="ECO:0000256" key="8">
    <source>
        <dbReference type="ARBA" id="ARBA00023002"/>
    </source>
</evidence>
<sequence>MTVLFFTNKDEHDPSFVNLLDLNVKRGVLSECLTYNYGDFIPILRPFLKGYFNICKETCEKRMHAFDTFREERKKLISSTNKRTNHEGFGFAGIDHLLESQKKGGNQRR</sequence>
<reference evidence="13" key="1">
    <citation type="submission" date="2016-06" db="EMBL/GenBank/DDBJ databases">
        <title>Parallel loss of symbiosis genes in relatives of nitrogen-fixing non-legume Parasponia.</title>
        <authorList>
            <person name="Van Velzen R."/>
            <person name="Holmer R."/>
            <person name="Bu F."/>
            <person name="Rutten L."/>
            <person name="Van Zeijl A."/>
            <person name="Liu W."/>
            <person name="Santuari L."/>
            <person name="Cao Q."/>
            <person name="Sharma T."/>
            <person name="Shen D."/>
            <person name="Roswanjaya Y."/>
            <person name="Wardhani T."/>
            <person name="Kalhor M.S."/>
            <person name="Jansen J."/>
            <person name="Van den Hoogen J."/>
            <person name="Gungor B."/>
            <person name="Hartog M."/>
            <person name="Hontelez J."/>
            <person name="Verver J."/>
            <person name="Yang W.-C."/>
            <person name="Schijlen E."/>
            <person name="Repin R."/>
            <person name="Schilthuizen M."/>
            <person name="Schranz E."/>
            <person name="Heidstra R."/>
            <person name="Miyata K."/>
            <person name="Fedorova E."/>
            <person name="Kohlen W."/>
            <person name="Bisseling T."/>
            <person name="Smit S."/>
            <person name="Geurts R."/>
        </authorList>
    </citation>
    <scope>NUCLEOTIDE SEQUENCE [LARGE SCALE GENOMIC DNA]</scope>
    <source>
        <strain evidence="13">cv. WU1-14</strain>
    </source>
</reference>
<evidence type="ECO:0000256" key="5">
    <source>
        <dbReference type="ARBA" id="ARBA00022692"/>
    </source>
</evidence>
<dbReference type="PANTHER" id="PTHR47948">
    <property type="entry name" value="TRANS-CINNAMATE 4-MONOOXYGENASE"/>
    <property type="match status" value="1"/>
</dbReference>
<comment type="similarity">
    <text evidence="3">Belongs to the cytochrome P450 family.</text>
</comment>
<keyword evidence="13" id="KW-1185">Reference proteome</keyword>
<gene>
    <name evidence="12" type="ORF">PanWU01x14_063100</name>
</gene>
<evidence type="ECO:0000256" key="10">
    <source>
        <dbReference type="ARBA" id="ARBA00023033"/>
    </source>
</evidence>
<keyword evidence="9" id="KW-0408">Iron</keyword>
<dbReference type="GO" id="GO:0004497">
    <property type="term" value="F:monooxygenase activity"/>
    <property type="evidence" value="ECO:0007669"/>
    <property type="project" value="UniProtKB-KW"/>
</dbReference>
<comment type="cofactor">
    <cofactor evidence="1">
        <name>heme</name>
        <dbReference type="ChEBI" id="CHEBI:30413"/>
    </cofactor>
</comment>
<keyword evidence="8" id="KW-0560">Oxidoreductase</keyword>
<name>A0A2P5DHU2_PARAD</name>
<dbReference type="PANTHER" id="PTHR47948:SF4">
    <property type="entry name" value="TRANS-CINNAMATE 4-MONOOXYGENASE"/>
    <property type="match status" value="1"/>
</dbReference>
<keyword evidence="7" id="KW-1133">Transmembrane helix</keyword>
<evidence type="ECO:0000256" key="11">
    <source>
        <dbReference type="ARBA" id="ARBA00023136"/>
    </source>
</evidence>
<evidence type="ECO:0000256" key="1">
    <source>
        <dbReference type="ARBA" id="ARBA00001971"/>
    </source>
</evidence>
<proteinExistence type="inferred from homology"/>
<dbReference type="GO" id="GO:0016020">
    <property type="term" value="C:membrane"/>
    <property type="evidence" value="ECO:0007669"/>
    <property type="project" value="UniProtKB-SubCell"/>
</dbReference>
<dbReference type="EMBL" id="JXTB01000037">
    <property type="protein sequence ID" value="PON72841.1"/>
    <property type="molecule type" value="Genomic_DNA"/>
</dbReference>
<organism evidence="12 13">
    <name type="scientific">Parasponia andersonii</name>
    <name type="common">Sponia andersonii</name>
    <dbReference type="NCBI Taxonomy" id="3476"/>
    <lineage>
        <taxon>Eukaryota</taxon>
        <taxon>Viridiplantae</taxon>
        <taxon>Streptophyta</taxon>
        <taxon>Embryophyta</taxon>
        <taxon>Tracheophyta</taxon>
        <taxon>Spermatophyta</taxon>
        <taxon>Magnoliopsida</taxon>
        <taxon>eudicotyledons</taxon>
        <taxon>Gunneridae</taxon>
        <taxon>Pentapetalae</taxon>
        <taxon>rosids</taxon>
        <taxon>fabids</taxon>
        <taxon>Rosales</taxon>
        <taxon>Cannabaceae</taxon>
        <taxon>Parasponia</taxon>
    </lineage>
</organism>
<evidence type="ECO:0000256" key="3">
    <source>
        <dbReference type="ARBA" id="ARBA00010617"/>
    </source>
</evidence>
<accession>A0A2P5DHU2</accession>
<evidence type="ECO:0000256" key="4">
    <source>
        <dbReference type="ARBA" id="ARBA00022617"/>
    </source>
</evidence>
<evidence type="ECO:0000313" key="12">
    <source>
        <dbReference type="EMBL" id="PON72841.1"/>
    </source>
</evidence>
<evidence type="ECO:0000256" key="7">
    <source>
        <dbReference type="ARBA" id="ARBA00022989"/>
    </source>
</evidence>
<keyword evidence="4" id="KW-0349">Heme</keyword>
<evidence type="ECO:0000313" key="13">
    <source>
        <dbReference type="Proteomes" id="UP000237105"/>
    </source>
</evidence>
<dbReference type="STRING" id="3476.A0A2P5DHU2"/>
<keyword evidence="10" id="KW-0503">Monooxygenase</keyword>
<keyword evidence="6" id="KW-0479">Metal-binding</keyword>
<keyword evidence="11" id="KW-0472">Membrane</keyword>
<protein>
    <submittedName>
        <fullName evidence="12">Uncharacterized protein</fullName>
    </submittedName>
</protein>
<comment type="caution">
    <text evidence="12">The sequence shown here is derived from an EMBL/GenBank/DDBJ whole genome shotgun (WGS) entry which is preliminary data.</text>
</comment>
<dbReference type="GO" id="GO:0046872">
    <property type="term" value="F:metal ion binding"/>
    <property type="evidence" value="ECO:0007669"/>
    <property type="project" value="UniProtKB-KW"/>
</dbReference>